<dbReference type="Proteomes" id="UP000198571">
    <property type="component" value="Unassembled WGS sequence"/>
</dbReference>
<organism evidence="2 3">
    <name type="scientific">Salipaludibacillus aurantiacus</name>
    <dbReference type="NCBI Taxonomy" id="1601833"/>
    <lineage>
        <taxon>Bacteria</taxon>
        <taxon>Bacillati</taxon>
        <taxon>Bacillota</taxon>
        <taxon>Bacilli</taxon>
        <taxon>Bacillales</taxon>
        <taxon>Bacillaceae</taxon>
    </lineage>
</organism>
<accession>A0A1H9W949</accession>
<keyword evidence="3" id="KW-1185">Reference proteome</keyword>
<dbReference type="Pfam" id="PF01797">
    <property type="entry name" value="Y1_Tnp"/>
    <property type="match status" value="1"/>
</dbReference>
<name>A0A1H9W949_9BACI</name>
<evidence type="ECO:0000313" key="2">
    <source>
        <dbReference type="EMBL" id="SES30375.1"/>
    </source>
</evidence>
<sequence length="240" mass="28762">MGRQPRVWYPGATYHVTSRGNRRSAVFFDSEDRMMYLDLLEETKYEFPFKLHAYCLMTNHIHLLIETEKAHIKKIMKRLHSLYAIYFNHRHDLCGHLFQGRYGARVVKNTTYFLEVSKYIHLNPYMASIVAEPEDYWWSSYKEYLSHSPSPLLTTDRVLSYFPSRDPELYKQFVELDMREEAALDDHLEFYNLYLHYLSKYATANLPSWEDYDRGKSKTALIAEMKETMHFKEETPAPRR</sequence>
<dbReference type="PANTHER" id="PTHR34322:SF2">
    <property type="entry name" value="TRANSPOSASE IS200-LIKE DOMAIN-CONTAINING PROTEIN"/>
    <property type="match status" value="1"/>
</dbReference>
<evidence type="ECO:0000259" key="1">
    <source>
        <dbReference type="SMART" id="SM01321"/>
    </source>
</evidence>
<dbReference type="Gene3D" id="3.30.70.1290">
    <property type="entry name" value="Transposase IS200-like"/>
    <property type="match status" value="1"/>
</dbReference>
<dbReference type="SMART" id="SM01321">
    <property type="entry name" value="Y1_Tnp"/>
    <property type="match status" value="1"/>
</dbReference>
<dbReference type="InterPro" id="IPR036515">
    <property type="entry name" value="Transposase_17_sf"/>
</dbReference>
<evidence type="ECO:0000313" key="3">
    <source>
        <dbReference type="Proteomes" id="UP000198571"/>
    </source>
</evidence>
<dbReference type="GO" id="GO:0006313">
    <property type="term" value="P:DNA transposition"/>
    <property type="evidence" value="ECO:0007669"/>
    <property type="project" value="InterPro"/>
</dbReference>
<reference evidence="3" key="1">
    <citation type="submission" date="2016-10" db="EMBL/GenBank/DDBJ databases">
        <authorList>
            <person name="Varghese N."/>
            <person name="Submissions S."/>
        </authorList>
    </citation>
    <scope>NUCLEOTIDE SEQUENCE [LARGE SCALE GENOMIC DNA]</scope>
    <source>
        <strain evidence="3">S9</strain>
    </source>
</reference>
<feature type="domain" description="Transposase IS200-like" evidence="1">
    <location>
        <begin position="9"/>
        <end position="123"/>
    </location>
</feature>
<dbReference type="AlphaFoldDB" id="A0A1H9W949"/>
<dbReference type="RefSeq" id="WP_245733179.1">
    <property type="nucleotide sequence ID" value="NZ_FOGT01000015.1"/>
</dbReference>
<dbReference type="EMBL" id="FOGT01000015">
    <property type="protein sequence ID" value="SES30375.1"/>
    <property type="molecule type" value="Genomic_DNA"/>
</dbReference>
<dbReference type="GO" id="GO:0004803">
    <property type="term" value="F:transposase activity"/>
    <property type="evidence" value="ECO:0007669"/>
    <property type="project" value="InterPro"/>
</dbReference>
<dbReference type="InterPro" id="IPR002686">
    <property type="entry name" value="Transposase_17"/>
</dbReference>
<gene>
    <name evidence="2" type="ORF">SAMN05518684_11546</name>
</gene>
<dbReference type="PANTHER" id="PTHR34322">
    <property type="entry name" value="TRANSPOSASE, Y1_TNP DOMAIN-CONTAINING"/>
    <property type="match status" value="1"/>
</dbReference>
<protein>
    <submittedName>
        <fullName evidence="2">REP element-mobilizing transposase RayT</fullName>
    </submittedName>
</protein>
<proteinExistence type="predicted"/>
<dbReference type="GO" id="GO:0003677">
    <property type="term" value="F:DNA binding"/>
    <property type="evidence" value="ECO:0007669"/>
    <property type="project" value="InterPro"/>
</dbReference>
<dbReference type="SUPFAM" id="SSF143422">
    <property type="entry name" value="Transposase IS200-like"/>
    <property type="match status" value="1"/>
</dbReference>